<evidence type="ECO:0000313" key="3">
    <source>
        <dbReference type="Proteomes" id="UP000450000"/>
    </source>
</evidence>
<organism evidence="2 3">
    <name type="scientific">Streptomyces kaniharaensis</name>
    <dbReference type="NCBI Taxonomy" id="212423"/>
    <lineage>
        <taxon>Bacteria</taxon>
        <taxon>Bacillati</taxon>
        <taxon>Actinomycetota</taxon>
        <taxon>Actinomycetes</taxon>
        <taxon>Kitasatosporales</taxon>
        <taxon>Streptomycetaceae</taxon>
        <taxon>Streptomyces</taxon>
    </lineage>
</organism>
<accession>A0A6N7L0M8</accession>
<keyword evidence="3" id="KW-1185">Reference proteome</keyword>
<feature type="signal peptide" evidence="1">
    <location>
        <begin position="1"/>
        <end position="34"/>
    </location>
</feature>
<proteinExistence type="predicted"/>
<dbReference type="OrthoDB" id="3688289at2"/>
<evidence type="ECO:0000313" key="2">
    <source>
        <dbReference type="EMBL" id="MQS16227.1"/>
    </source>
</evidence>
<reference evidence="2 3" key="1">
    <citation type="submission" date="2019-09" db="EMBL/GenBank/DDBJ databases">
        <title>Genome Sequences of Streptomyces kaniharaensis ATCC 21070.</title>
        <authorList>
            <person name="Zhu W."/>
            <person name="De Crecy-Lagard V."/>
            <person name="Richards N.G."/>
        </authorList>
    </citation>
    <scope>NUCLEOTIDE SEQUENCE [LARGE SCALE GENOMIC DNA]</scope>
    <source>
        <strain evidence="2 3">SF-557</strain>
    </source>
</reference>
<comment type="caution">
    <text evidence="2">The sequence shown here is derived from an EMBL/GenBank/DDBJ whole genome shotgun (WGS) entry which is preliminary data.</text>
</comment>
<keyword evidence="1" id="KW-0732">Signal</keyword>
<sequence length="119" mass="12077">MSPNGTIPRRLATAAALGAAALATALAPAGAAQAATPGQFTLCSDGYYSSYAEFPDRHFATRIVDPGTCATIGVSGQSKDIVVLHQANGAVIGSFSFDDATGTGVSTTGNAWSAGYYRW</sequence>
<feature type="chain" id="PRO_5026728182" evidence="1">
    <location>
        <begin position="35"/>
        <end position="119"/>
    </location>
</feature>
<dbReference type="EMBL" id="WBOF01000002">
    <property type="protein sequence ID" value="MQS16227.1"/>
    <property type="molecule type" value="Genomic_DNA"/>
</dbReference>
<gene>
    <name evidence="2" type="ORF">F7Q99_29365</name>
</gene>
<dbReference type="Proteomes" id="UP000450000">
    <property type="component" value="Unassembled WGS sequence"/>
</dbReference>
<name>A0A6N7L0M8_9ACTN</name>
<dbReference type="AlphaFoldDB" id="A0A6N7L0M8"/>
<protein>
    <submittedName>
        <fullName evidence="2">Uncharacterized protein</fullName>
    </submittedName>
</protein>
<dbReference type="RefSeq" id="WP_153466957.1">
    <property type="nucleotide sequence ID" value="NZ_WBOF01000002.1"/>
</dbReference>
<evidence type="ECO:0000256" key="1">
    <source>
        <dbReference type="SAM" id="SignalP"/>
    </source>
</evidence>